<organism evidence="1 2">
    <name type="scientific">Chitinophaga terrae</name>
    <name type="common">ex Kim and Jung 2007</name>
    <dbReference type="NCBI Taxonomy" id="408074"/>
    <lineage>
        <taxon>Bacteria</taxon>
        <taxon>Pseudomonadati</taxon>
        <taxon>Bacteroidota</taxon>
        <taxon>Chitinophagia</taxon>
        <taxon>Chitinophagales</taxon>
        <taxon>Chitinophagaceae</taxon>
        <taxon>Chitinophaga</taxon>
    </lineage>
</organism>
<dbReference type="EMBL" id="FNRL01000012">
    <property type="protein sequence ID" value="SEA67240.1"/>
    <property type="molecule type" value="Genomic_DNA"/>
</dbReference>
<keyword evidence="2" id="KW-1185">Reference proteome</keyword>
<dbReference type="RefSeq" id="WP_211117769.1">
    <property type="nucleotide sequence ID" value="NZ_BKAT01000018.1"/>
</dbReference>
<proteinExistence type="predicted"/>
<accession>A0A1H4D411</accession>
<dbReference type="STRING" id="408074.SAMN05660909_02938"/>
<name>A0A1H4D411_9BACT</name>
<evidence type="ECO:0000313" key="2">
    <source>
        <dbReference type="Proteomes" id="UP000199656"/>
    </source>
</evidence>
<reference evidence="2" key="1">
    <citation type="submission" date="2016-10" db="EMBL/GenBank/DDBJ databases">
        <authorList>
            <person name="Varghese N."/>
            <person name="Submissions S."/>
        </authorList>
    </citation>
    <scope>NUCLEOTIDE SEQUENCE [LARGE SCALE GENOMIC DNA]</scope>
    <source>
        <strain evidence="2">DSM 23920</strain>
    </source>
</reference>
<dbReference type="AlphaFoldDB" id="A0A1H4D411"/>
<protein>
    <submittedName>
        <fullName evidence="1">Uncharacterized protein</fullName>
    </submittedName>
</protein>
<evidence type="ECO:0000313" key="1">
    <source>
        <dbReference type="EMBL" id="SEA67240.1"/>
    </source>
</evidence>
<sequence length="61" mass="7237">MTEQLNRIQEKLDLLRHGYIWSDDRGNDAGIYPSLELGNEKKLSFLDWYEYWLDSSLSELA</sequence>
<dbReference type="Proteomes" id="UP000199656">
    <property type="component" value="Unassembled WGS sequence"/>
</dbReference>
<gene>
    <name evidence="1" type="ORF">SAMN05660909_02938</name>
</gene>